<dbReference type="Proteomes" id="UP000176633">
    <property type="component" value="Unassembled WGS sequence"/>
</dbReference>
<comment type="caution">
    <text evidence="2">The sequence shown here is derived from an EMBL/GenBank/DDBJ whole genome shotgun (WGS) entry which is preliminary data.</text>
</comment>
<evidence type="ECO:0008006" key="4">
    <source>
        <dbReference type="Google" id="ProtNLM"/>
    </source>
</evidence>
<reference evidence="2 3" key="1">
    <citation type="journal article" date="2016" name="Nat. Commun.">
        <title>Thousands of microbial genomes shed light on interconnected biogeochemical processes in an aquifer system.</title>
        <authorList>
            <person name="Anantharaman K."/>
            <person name="Brown C.T."/>
            <person name="Hug L.A."/>
            <person name="Sharon I."/>
            <person name="Castelle C.J."/>
            <person name="Probst A.J."/>
            <person name="Thomas B.C."/>
            <person name="Singh A."/>
            <person name="Wilkins M.J."/>
            <person name="Karaoz U."/>
            <person name="Brodie E.L."/>
            <person name="Williams K.H."/>
            <person name="Hubbard S.S."/>
            <person name="Banfield J.F."/>
        </authorList>
    </citation>
    <scope>NUCLEOTIDE SEQUENCE [LARGE SCALE GENOMIC DNA]</scope>
</reference>
<dbReference type="STRING" id="1798473.A3G50_01130"/>
<feature type="transmembrane region" description="Helical" evidence="1">
    <location>
        <begin position="12"/>
        <end position="33"/>
    </location>
</feature>
<keyword evidence="1" id="KW-0812">Transmembrane</keyword>
<gene>
    <name evidence="2" type="ORF">A3G50_01130</name>
</gene>
<dbReference type="AlphaFoldDB" id="A0A1F6C223"/>
<keyword evidence="1" id="KW-1133">Transmembrane helix</keyword>
<proteinExistence type="predicted"/>
<name>A0A1F6C223_9BACT</name>
<evidence type="ECO:0000313" key="2">
    <source>
        <dbReference type="EMBL" id="OGG43239.1"/>
    </source>
</evidence>
<evidence type="ECO:0000256" key="1">
    <source>
        <dbReference type="SAM" id="Phobius"/>
    </source>
</evidence>
<evidence type="ECO:0000313" key="3">
    <source>
        <dbReference type="Proteomes" id="UP000176633"/>
    </source>
</evidence>
<protein>
    <recommendedName>
        <fullName evidence="4">DUF5667 domain-containing protein</fullName>
    </recommendedName>
</protein>
<accession>A0A1F6C223</accession>
<keyword evidence="1" id="KW-0472">Membrane</keyword>
<dbReference type="EMBL" id="MFKM01000019">
    <property type="protein sequence ID" value="OGG43239.1"/>
    <property type="molecule type" value="Genomic_DNA"/>
</dbReference>
<organism evidence="2 3">
    <name type="scientific">Candidatus Jorgensenbacteria bacterium RIFCSPLOWO2_12_FULL_42_11</name>
    <dbReference type="NCBI Taxonomy" id="1798473"/>
    <lineage>
        <taxon>Bacteria</taxon>
        <taxon>Candidatus Joergenseniibacteriota</taxon>
    </lineage>
</organism>
<sequence length="205" mass="23213">MNKEIFRKIPKGIKLIIVLILLTVFGFGILFFADRPVRLPAEFLTARQKGAEISQKIVELTADTNQRIKEINALDINGDVLKAMAMIEEAKGKNREALDQALKLTGEMQDMAESLNKITLSKSREIAIKAIALEISLTTTFIVEYNPILDQFLSNLYKAIATSKIEYRKAAENNLSDLNAKTWAINSLNRQFLEQMREFDKSFSL</sequence>